<name>A0A5N5WKA4_9EURO</name>
<accession>A0A5N5WKA4</accession>
<dbReference type="AlphaFoldDB" id="A0A5N5WKA4"/>
<evidence type="ECO:0000313" key="1">
    <source>
        <dbReference type="EMBL" id="KAB8068863.1"/>
    </source>
</evidence>
<protein>
    <submittedName>
        <fullName evidence="1">Uncharacterized protein</fullName>
    </submittedName>
</protein>
<dbReference type="Proteomes" id="UP000326565">
    <property type="component" value="Unassembled WGS sequence"/>
</dbReference>
<organism evidence="1 2">
    <name type="scientific">Aspergillus leporis</name>
    <dbReference type="NCBI Taxonomy" id="41062"/>
    <lineage>
        <taxon>Eukaryota</taxon>
        <taxon>Fungi</taxon>
        <taxon>Dikarya</taxon>
        <taxon>Ascomycota</taxon>
        <taxon>Pezizomycotina</taxon>
        <taxon>Eurotiomycetes</taxon>
        <taxon>Eurotiomycetidae</taxon>
        <taxon>Eurotiales</taxon>
        <taxon>Aspergillaceae</taxon>
        <taxon>Aspergillus</taxon>
        <taxon>Aspergillus subgen. Circumdati</taxon>
    </lineage>
</organism>
<dbReference type="EMBL" id="ML732369">
    <property type="protein sequence ID" value="KAB8068863.1"/>
    <property type="molecule type" value="Genomic_DNA"/>
</dbReference>
<dbReference type="OrthoDB" id="416217at2759"/>
<proteinExistence type="predicted"/>
<reference evidence="1 2" key="1">
    <citation type="submission" date="2019-04" db="EMBL/GenBank/DDBJ databases">
        <title>Friends and foes A comparative genomics study of 23 Aspergillus species from section Flavi.</title>
        <authorList>
            <consortium name="DOE Joint Genome Institute"/>
            <person name="Kjaerbolling I."/>
            <person name="Vesth T."/>
            <person name="Frisvad J.C."/>
            <person name="Nybo J.L."/>
            <person name="Theobald S."/>
            <person name="Kildgaard S."/>
            <person name="Isbrandt T."/>
            <person name="Kuo A."/>
            <person name="Sato A."/>
            <person name="Lyhne E.K."/>
            <person name="Kogle M.E."/>
            <person name="Wiebenga A."/>
            <person name="Kun R.S."/>
            <person name="Lubbers R.J."/>
            <person name="Makela M.R."/>
            <person name="Barry K."/>
            <person name="Chovatia M."/>
            <person name="Clum A."/>
            <person name="Daum C."/>
            <person name="Haridas S."/>
            <person name="He G."/>
            <person name="LaButti K."/>
            <person name="Lipzen A."/>
            <person name="Mondo S."/>
            <person name="Riley R."/>
            <person name="Salamov A."/>
            <person name="Simmons B.A."/>
            <person name="Magnuson J.K."/>
            <person name="Henrissat B."/>
            <person name="Mortensen U.H."/>
            <person name="Larsen T.O."/>
            <person name="Devries R.P."/>
            <person name="Grigoriev I.V."/>
            <person name="Machida M."/>
            <person name="Baker S.E."/>
            <person name="Andersen M.R."/>
        </authorList>
    </citation>
    <scope>NUCLEOTIDE SEQUENCE [LARGE SCALE GENOMIC DNA]</scope>
    <source>
        <strain evidence="1 2">CBS 151.66</strain>
    </source>
</reference>
<evidence type="ECO:0000313" key="2">
    <source>
        <dbReference type="Proteomes" id="UP000326565"/>
    </source>
</evidence>
<sequence>MTPSTHLMHNLAYWVETSFESSPGRMLFHLFALPNCAATQHFCMVSRCLLGNYTIFTLHASFMSRHTCSTQVATRLVNKELTQTVIGVHNIDYIYATCLIVNMMSFATNERSPLSTWLFMSDKDSIDNALNWFMVQQGMGYLSKYSTASSVAASGD</sequence>
<gene>
    <name evidence="1" type="ORF">BDV29DRAFT_161980</name>
</gene>
<keyword evidence="2" id="KW-1185">Reference proteome</keyword>